<dbReference type="EMBL" id="OC920738">
    <property type="protein sequence ID" value="CAD7652763.1"/>
    <property type="molecule type" value="Genomic_DNA"/>
</dbReference>
<evidence type="ECO:0000313" key="1">
    <source>
        <dbReference type="EMBL" id="CAD7652763.1"/>
    </source>
</evidence>
<name>A0A7R9M3B9_9ACAR</name>
<keyword evidence="2" id="KW-1185">Reference proteome</keyword>
<evidence type="ECO:0000313" key="2">
    <source>
        <dbReference type="Proteomes" id="UP000728032"/>
    </source>
</evidence>
<dbReference type="AlphaFoldDB" id="A0A7R9M3B9"/>
<protein>
    <submittedName>
        <fullName evidence="1">Uncharacterized protein</fullName>
    </submittedName>
</protein>
<sequence length="209" mass="24045">MAVVFGVLYYGQGYDYSNVSNINGALNMILQEPSMAQSMVALSTLIGEEALLCREHHNRTYALFPYILATIITQYTYFGQQTDQLYTIGVYRNLREGKGNPFKQKLREREGKGNENQEIGFTQNRRSNTPFCWTSDLSHNRFYSVLQSRLESRLRNDSNVENFTTKVFSDCKRRLKQIVLLYIRGNGCNGLLTDCLSIHEYHSIDGQLP</sequence>
<accession>A0A7R9M3B9</accession>
<organism evidence="1">
    <name type="scientific">Oppiella nova</name>
    <dbReference type="NCBI Taxonomy" id="334625"/>
    <lineage>
        <taxon>Eukaryota</taxon>
        <taxon>Metazoa</taxon>
        <taxon>Ecdysozoa</taxon>
        <taxon>Arthropoda</taxon>
        <taxon>Chelicerata</taxon>
        <taxon>Arachnida</taxon>
        <taxon>Acari</taxon>
        <taxon>Acariformes</taxon>
        <taxon>Sarcoptiformes</taxon>
        <taxon>Oribatida</taxon>
        <taxon>Brachypylina</taxon>
        <taxon>Oppioidea</taxon>
        <taxon>Oppiidae</taxon>
        <taxon>Oppiella</taxon>
    </lineage>
</organism>
<dbReference type="Proteomes" id="UP000728032">
    <property type="component" value="Unassembled WGS sequence"/>
</dbReference>
<dbReference type="EMBL" id="CAJPVJ010005913">
    <property type="protein sequence ID" value="CAG2169950.1"/>
    <property type="molecule type" value="Genomic_DNA"/>
</dbReference>
<reference evidence="1" key="1">
    <citation type="submission" date="2020-11" db="EMBL/GenBank/DDBJ databases">
        <authorList>
            <person name="Tran Van P."/>
        </authorList>
    </citation>
    <scope>NUCLEOTIDE SEQUENCE</scope>
</reference>
<gene>
    <name evidence="1" type="ORF">ONB1V03_LOCUS9422</name>
</gene>
<proteinExistence type="predicted"/>